<evidence type="ECO:0000313" key="2">
    <source>
        <dbReference type="Proteomes" id="UP000254519"/>
    </source>
</evidence>
<protein>
    <submittedName>
        <fullName evidence="1">Uncharacterized protein</fullName>
    </submittedName>
</protein>
<dbReference type="EMBL" id="UGYZ01000002">
    <property type="protein sequence ID" value="SUI99179.1"/>
    <property type="molecule type" value="Genomic_DNA"/>
</dbReference>
<organism evidence="1 2">
    <name type="scientific">Sporosarcina pasteurii</name>
    <name type="common">Bacillus pasteurii</name>
    <dbReference type="NCBI Taxonomy" id="1474"/>
    <lineage>
        <taxon>Bacteria</taxon>
        <taxon>Bacillati</taxon>
        <taxon>Bacillota</taxon>
        <taxon>Bacilli</taxon>
        <taxon>Bacillales</taxon>
        <taxon>Caryophanaceae</taxon>
        <taxon>Sporosarcina</taxon>
    </lineage>
</organism>
<proteinExistence type="predicted"/>
<reference evidence="1 2" key="1">
    <citation type="submission" date="2018-06" db="EMBL/GenBank/DDBJ databases">
        <authorList>
            <consortium name="Pathogen Informatics"/>
            <person name="Doyle S."/>
        </authorList>
    </citation>
    <scope>NUCLEOTIDE SEQUENCE [LARGE SCALE GENOMIC DNA]</scope>
    <source>
        <strain evidence="2">ATCC 11859 / DSM 33 / NCIB 8841 / NCTC 4822</strain>
    </source>
</reference>
<sequence length="151" mass="17335">MWNCSDITLRIADIQRDSTDIEKLGGHTLTLLGHKTAKNGHPHRSEGPSKREATFCMIALSILAKYNGNRVVQSKLSYLSKPPLPLHKNLLIPRTPLTSKLKGMPRHPFPIQLFYYLKRPPFRPVVFSCYGLPYFIELHRFYCIISIVSIF</sequence>
<name>A0A380BDT3_SPOPA</name>
<dbReference type="Proteomes" id="UP000254519">
    <property type="component" value="Unassembled WGS sequence"/>
</dbReference>
<keyword evidence="2" id="KW-1185">Reference proteome</keyword>
<gene>
    <name evidence="1" type="ORF">NCTC4822_00492</name>
</gene>
<dbReference type="AlphaFoldDB" id="A0A380BDT3"/>
<evidence type="ECO:0000313" key="1">
    <source>
        <dbReference type="EMBL" id="SUI99179.1"/>
    </source>
</evidence>
<accession>A0A380BDT3</accession>